<dbReference type="AlphaFoldDB" id="A0A3M7SU14"/>
<evidence type="ECO:0000313" key="1">
    <source>
        <dbReference type="EMBL" id="RNA39236.1"/>
    </source>
</evidence>
<accession>A0A3M7SU14</accession>
<gene>
    <name evidence="1" type="ORF">BpHYR1_025617</name>
</gene>
<comment type="caution">
    <text evidence="1">The sequence shown here is derived from an EMBL/GenBank/DDBJ whole genome shotgun (WGS) entry which is preliminary data.</text>
</comment>
<keyword evidence="2" id="KW-1185">Reference proteome</keyword>
<dbReference type="EMBL" id="REGN01000772">
    <property type="protein sequence ID" value="RNA39236.1"/>
    <property type="molecule type" value="Genomic_DNA"/>
</dbReference>
<proteinExistence type="predicted"/>
<protein>
    <submittedName>
        <fullName evidence="1">Uncharacterized protein</fullName>
    </submittedName>
</protein>
<evidence type="ECO:0000313" key="2">
    <source>
        <dbReference type="Proteomes" id="UP000276133"/>
    </source>
</evidence>
<dbReference type="Proteomes" id="UP000276133">
    <property type="component" value="Unassembled WGS sequence"/>
</dbReference>
<organism evidence="1 2">
    <name type="scientific">Brachionus plicatilis</name>
    <name type="common">Marine rotifer</name>
    <name type="synonym">Brachionus muelleri</name>
    <dbReference type="NCBI Taxonomy" id="10195"/>
    <lineage>
        <taxon>Eukaryota</taxon>
        <taxon>Metazoa</taxon>
        <taxon>Spiralia</taxon>
        <taxon>Gnathifera</taxon>
        <taxon>Rotifera</taxon>
        <taxon>Eurotatoria</taxon>
        <taxon>Monogononta</taxon>
        <taxon>Pseudotrocha</taxon>
        <taxon>Ploima</taxon>
        <taxon>Brachionidae</taxon>
        <taxon>Brachionus</taxon>
    </lineage>
</organism>
<name>A0A3M7SU14_BRAPC</name>
<reference evidence="1 2" key="1">
    <citation type="journal article" date="2018" name="Sci. Rep.">
        <title>Genomic signatures of local adaptation to the degree of environmental predictability in rotifers.</title>
        <authorList>
            <person name="Franch-Gras L."/>
            <person name="Hahn C."/>
            <person name="Garcia-Roger E.M."/>
            <person name="Carmona M.J."/>
            <person name="Serra M."/>
            <person name="Gomez A."/>
        </authorList>
    </citation>
    <scope>NUCLEOTIDE SEQUENCE [LARGE SCALE GENOMIC DNA]</scope>
    <source>
        <strain evidence="1">HYR1</strain>
    </source>
</reference>
<sequence>MVVVVVMIVVVGVVGGRVGGRAILTIGGQLGLCVQIVVARIAKFFVQIFQLFPIPLDRKLGHKRPQIIAPQINFLRVAVNSQMVVYFVANLQQVSLYFLKVLDTVQLIEALERPLHRSQYIFALFEYFLAEHNL</sequence>